<accession>A0ABW1A811</accession>
<keyword evidence="4" id="KW-1185">Reference proteome</keyword>
<sequence>MTNAQEEADAQVRTSRPSLRSATSRPVMIVASVGVAAMFASFLVGRGTAPAPGDGSTPDLPDAAPGVTSLDQVRSSYGYRGWPTLGNRSNDRAQAREALGILVDHGTSPGTKVRALGGAYPTDVDSPDDVEHSRLLFSGTVTDGGHRKDLYSPGKPEGPRPGWVSLMTSNRYLLMYNPVRNGNGTVLTAPPHPSMGARPTGEGPPVSLVWDAPDDPYYSYSSGDVTLVMPPWLTNLRFSSLGNVPAGGDPLAWHPAKTQEGGTATVPPQVEIDPSSGEEKDEGPRNPHDGCGEAVLLRADDRSGPDGVRQVTYLYKPGFPYPIELTYYPTPEAARKGQHDVAALDRLHIRYAAGALLCDEAISGGDIPVEVTWRELWQGETGGDEGRRKTVLSEDLTLITGRRASSTLHTVVAVDTDVQMDVRYPDYRVLTGSQDVTAASRSTNDSRPRRTRDVACLPDGDRVRVIGPKNAREIRLFDPASGRVRSTAGNTATFPKDGLPQRLSDLQAIAVTGGNEQPQSAPCGVPPES</sequence>
<dbReference type="EMBL" id="JBHSON010000073">
    <property type="protein sequence ID" value="MFC5751636.1"/>
    <property type="molecule type" value="Genomic_DNA"/>
</dbReference>
<feature type="transmembrane region" description="Helical" evidence="2">
    <location>
        <begin position="26"/>
        <end position="44"/>
    </location>
</feature>
<feature type="region of interest" description="Disordered" evidence="1">
    <location>
        <begin position="137"/>
        <end position="157"/>
    </location>
</feature>
<feature type="compositionally biased region" description="Basic and acidic residues" evidence="1">
    <location>
        <begin position="282"/>
        <end position="291"/>
    </location>
</feature>
<feature type="region of interest" description="Disordered" evidence="1">
    <location>
        <begin position="1"/>
        <end position="23"/>
    </location>
</feature>
<keyword evidence="2" id="KW-1133">Transmembrane helix</keyword>
<reference evidence="4" key="1">
    <citation type="journal article" date="2019" name="Int. J. Syst. Evol. Microbiol.">
        <title>The Global Catalogue of Microorganisms (GCM) 10K type strain sequencing project: providing services to taxonomists for standard genome sequencing and annotation.</title>
        <authorList>
            <consortium name="The Broad Institute Genomics Platform"/>
            <consortium name="The Broad Institute Genome Sequencing Center for Infectious Disease"/>
            <person name="Wu L."/>
            <person name="Ma J."/>
        </authorList>
    </citation>
    <scope>NUCLEOTIDE SEQUENCE [LARGE SCALE GENOMIC DNA]</scope>
    <source>
        <strain evidence="4">KCTC 42087</strain>
    </source>
</reference>
<gene>
    <name evidence="3" type="ORF">ACFPZN_38975</name>
</gene>
<dbReference type="Proteomes" id="UP001596074">
    <property type="component" value="Unassembled WGS sequence"/>
</dbReference>
<name>A0ABW1A811_9ACTN</name>
<evidence type="ECO:0000313" key="4">
    <source>
        <dbReference type="Proteomes" id="UP001596074"/>
    </source>
</evidence>
<organism evidence="3 4">
    <name type="scientific">Actinomadura rugatobispora</name>
    <dbReference type="NCBI Taxonomy" id="1994"/>
    <lineage>
        <taxon>Bacteria</taxon>
        <taxon>Bacillati</taxon>
        <taxon>Actinomycetota</taxon>
        <taxon>Actinomycetes</taxon>
        <taxon>Streptosporangiales</taxon>
        <taxon>Thermomonosporaceae</taxon>
        <taxon>Actinomadura</taxon>
    </lineage>
</organism>
<feature type="compositionally biased region" description="Polar residues" evidence="1">
    <location>
        <begin position="12"/>
        <end position="23"/>
    </location>
</feature>
<evidence type="ECO:0008006" key="5">
    <source>
        <dbReference type="Google" id="ProtNLM"/>
    </source>
</evidence>
<comment type="caution">
    <text evidence="3">The sequence shown here is derived from an EMBL/GenBank/DDBJ whole genome shotgun (WGS) entry which is preliminary data.</text>
</comment>
<dbReference type="RefSeq" id="WP_378287572.1">
    <property type="nucleotide sequence ID" value="NZ_JBHSON010000073.1"/>
</dbReference>
<keyword evidence="2" id="KW-0472">Membrane</keyword>
<feature type="region of interest" description="Disordered" evidence="1">
    <location>
        <begin position="251"/>
        <end position="292"/>
    </location>
</feature>
<evidence type="ECO:0000256" key="2">
    <source>
        <dbReference type="SAM" id="Phobius"/>
    </source>
</evidence>
<keyword evidence="2" id="KW-0812">Transmembrane</keyword>
<evidence type="ECO:0000313" key="3">
    <source>
        <dbReference type="EMBL" id="MFC5751636.1"/>
    </source>
</evidence>
<protein>
    <recommendedName>
        <fullName evidence="5">LigA protein</fullName>
    </recommendedName>
</protein>
<evidence type="ECO:0000256" key="1">
    <source>
        <dbReference type="SAM" id="MobiDB-lite"/>
    </source>
</evidence>
<proteinExistence type="predicted"/>